<evidence type="ECO:0000256" key="2">
    <source>
        <dbReference type="ARBA" id="ARBA00022448"/>
    </source>
</evidence>
<evidence type="ECO:0000256" key="1">
    <source>
        <dbReference type="ARBA" id="ARBA00005417"/>
    </source>
</evidence>
<dbReference type="InterPro" id="IPR017871">
    <property type="entry name" value="ABC_transporter-like_CS"/>
</dbReference>
<sequence length="342" mass="38763">MNTEVSTITEDKAKTDEILLEVKGLKKYFDVSTGLLNKKEAYVYAVDDVNFFVKKGETLGIVGESGCGKSTTGNMVGMLLEPTEGEIVYKEQDLRALSKKKLRGIRSEIQMIFQDPFSSLNPRMKVYDIIAEPLRTHLKLNRRELYDRVAELMELVGLNKSYMKRYPHEFSGGQRQRIGIARAIALNPELVICDEPVSALDVSIQSQILNLLVKLQKELNLTFIFIAHGLPAVQYISDRIAVMYLGKIVELATKEELFKQALHPYTKGLLSAVPIPDPEYRNEEKYIIEGDIPSPENPPTGCNFHTRCPFAQDICKTQEPEFREVTKDRFVACHFALELADK</sequence>
<dbReference type="Pfam" id="PF08352">
    <property type="entry name" value="oligo_HPY"/>
    <property type="match status" value="1"/>
</dbReference>
<dbReference type="InterPro" id="IPR003439">
    <property type="entry name" value="ABC_transporter-like_ATP-bd"/>
</dbReference>
<comment type="caution">
    <text evidence="6">The sequence shown here is derived from an EMBL/GenBank/DDBJ whole genome shotgun (WGS) entry which is preliminary data.</text>
</comment>
<dbReference type="InterPro" id="IPR027417">
    <property type="entry name" value="P-loop_NTPase"/>
</dbReference>
<protein>
    <submittedName>
        <fullName evidence="6">ATP-binding cassette domain-containing protein</fullName>
    </submittedName>
</protein>
<reference evidence="6" key="1">
    <citation type="journal article" date="2021" name="PeerJ">
        <title>Extensive microbial diversity within the chicken gut microbiome revealed by metagenomics and culture.</title>
        <authorList>
            <person name="Gilroy R."/>
            <person name="Ravi A."/>
            <person name="Getino M."/>
            <person name="Pursley I."/>
            <person name="Horton D.L."/>
            <person name="Alikhan N.F."/>
            <person name="Baker D."/>
            <person name="Gharbi K."/>
            <person name="Hall N."/>
            <person name="Watson M."/>
            <person name="Adriaenssens E.M."/>
            <person name="Foster-Nyarko E."/>
            <person name="Jarju S."/>
            <person name="Secka A."/>
            <person name="Antonio M."/>
            <person name="Oren A."/>
            <person name="Chaudhuri R.R."/>
            <person name="La Ragione R."/>
            <person name="Hildebrand F."/>
            <person name="Pallen M.J."/>
        </authorList>
    </citation>
    <scope>NUCLEOTIDE SEQUENCE</scope>
    <source>
        <strain evidence="6">6019</strain>
    </source>
</reference>
<dbReference type="NCBIfam" id="TIGR01727">
    <property type="entry name" value="oligo_HPY"/>
    <property type="match status" value="1"/>
</dbReference>
<keyword evidence="4 6" id="KW-0067">ATP-binding</keyword>
<dbReference type="AlphaFoldDB" id="A0A921JCC0"/>
<reference evidence="6" key="2">
    <citation type="submission" date="2021-09" db="EMBL/GenBank/DDBJ databases">
        <authorList>
            <person name="Gilroy R."/>
        </authorList>
    </citation>
    <scope>NUCLEOTIDE SEQUENCE</scope>
    <source>
        <strain evidence="6">6019</strain>
    </source>
</reference>
<dbReference type="InterPro" id="IPR013563">
    <property type="entry name" value="Oligopep_ABC_C"/>
</dbReference>
<dbReference type="PROSITE" id="PS00211">
    <property type="entry name" value="ABC_TRANSPORTER_1"/>
    <property type="match status" value="1"/>
</dbReference>
<dbReference type="SUPFAM" id="SSF52540">
    <property type="entry name" value="P-loop containing nucleoside triphosphate hydrolases"/>
    <property type="match status" value="1"/>
</dbReference>
<dbReference type="CDD" id="cd03257">
    <property type="entry name" value="ABC_NikE_OppD_transporters"/>
    <property type="match status" value="1"/>
</dbReference>
<dbReference type="InterPro" id="IPR003593">
    <property type="entry name" value="AAA+_ATPase"/>
</dbReference>
<feature type="domain" description="ABC transporter" evidence="5">
    <location>
        <begin position="20"/>
        <end position="270"/>
    </location>
</feature>
<dbReference type="GO" id="GO:0005524">
    <property type="term" value="F:ATP binding"/>
    <property type="evidence" value="ECO:0007669"/>
    <property type="project" value="UniProtKB-KW"/>
</dbReference>
<evidence type="ECO:0000256" key="4">
    <source>
        <dbReference type="ARBA" id="ARBA00022840"/>
    </source>
</evidence>
<dbReference type="SMART" id="SM00382">
    <property type="entry name" value="AAA"/>
    <property type="match status" value="1"/>
</dbReference>
<dbReference type="Pfam" id="PF00005">
    <property type="entry name" value="ABC_tran"/>
    <property type="match status" value="1"/>
</dbReference>
<comment type="similarity">
    <text evidence="1">Belongs to the ABC transporter superfamily.</text>
</comment>
<dbReference type="PANTHER" id="PTHR43776">
    <property type="entry name" value="TRANSPORT ATP-BINDING PROTEIN"/>
    <property type="match status" value="1"/>
</dbReference>
<dbReference type="FunFam" id="3.40.50.300:FF:000016">
    <property type="entry name" value="Oligopeptide ABC transporter ATP-binding component"/>
    <property type="match status" value="1"/>
</dbReference>
<dbReference type="GO" id="GO:0055085">
    <property type="term" value="P:transmembrane transport"/>
    <property type="evidence" value="ECO:0007669"/>
    <property type="project" value="UniProtKB-ARBA"/>
</dbReference>
<accession>A0A921JCC0</accession>
<keyword evidence="2" id="KW-0813">Transport</keyword>
<evidence type="ECO:0000256" key="3">
    <source>
        <dbReference type="ARBA" id="ARBA00022741"/>
    </source>
</evidence>
<dbReference type="EMBL" id="DYYI01000086">
    <property type="protein sequence ID" value="HJE20248.1"/>
    <property type="molecule type" value="Genomic_DNA"/>
</dbReference>
<proteinExistence type="inferred from homology"/>
<evidence type="ECO:0000259" key="5">
    <source>
        <dbReference type="PROSITE" id="PS50893"/>
    </source>
</evidence>
<dbReference type="Proteomes" id="UP000763505">
    <property type="component" value="Unassembled WGS sequence"/>
</dbReference>
<dbReference type="InterPro" id="IPR050319">
    <property type="entry name" value="ABC_transp_ATP-bind"/>
</dbReference>
<dbReference type="PROSITE" id="PS50893">
    <property type="entry name" value="ABC_TRANSPORTER_2"/>
    <property type="match status" value="1"/>
</dbReference>
<keyword evidence="3" id="KW-0547">Nucleotide-binding</keyword>
<dbReference type="GO" id="GO:0015833">
    <property type="term" value="P:peptide transport"/>
    <property type="evidence" value="ECO:0007669"/>
    <property type="project" value="InterPro"/>
</dbReference>
<gene>
    <name evidence="6" type="ORF">K8V35_07845</name>
</gene>
<evidence type="ECO:0000313" key="7">
    <source>
        <dbReference type="Proteomes" id="UP000763505"/>
    </source>
</evidence>
<name>A0A921JCC0_9STAP</name>
<dbReference type="Gene3D" id="3.40.50.300">
    <property type="entry name" value="P-loop containing nucleotide triphosphate hydrolases"/>
    <property type="match status" value="1"/>
</dbReference>
<dbReference type="GO" id="GO:0016887">
    <property type="term" value="F:ATP hydrolysis activity"/>
    <property type="evidence" value="ECO:0007669"/>
    <property type="project" value="InterPro"/>
</dbReference>
<organism evidence="6 7">
    <name type="scientific">Aliicoccus persicus</name>
    <dbReference type="NCBI Taxonomy" id="930138"/>
    <lineage>
        <taxon>Bacteria</taxon>
        <taxon>Bacillati</taxon>
        <taxon>Bacillota</taxon>
        <taxon>Bacilli</taxon>
        <taxon>Bacillales</taxon>
        <taxon>Staphylococcaceae</taxon>
        <taxon>Aliicoccus</taxon>
    </lineage>
</organism>
<evidence type="ECO:0000313" key="6">
    <source>
        <dbReference type="EMBL" id="HJE20248.1"/>
    </source>
</evidence>